<reference evidence="9" key="1">
    <citation type="submission" date="2025-08" db="UniProtKB">
        <authorList>
            <consortium name="RefSeq"/>
        </authorList>
    </citation>
    <scope>IDENTIFICATION</scope>
</reference>
<evidence type="ECO:0000256" key="5">
    <source>
        <dbReference type="SAM" id="Phobius"/>
    </source>
</evidence>
<evidence type="ECO:0000313" key="9">
    <source>
        <dbReference type="RefSeq" id="XP_008562615.1"/>
    </source>
</evidence>
<dbReference type="InterPro" id="IPR050504">
    <property type="entry name" value="IgSF_BTN/MOG"/>
</dbReference>
<dbReference type="Gene3D" id="2.60.40.10">
    <property type="entry name" value="Immunoglobulins"/>
    <property type="match status" value="2"/>
</dbReference>
<evidence type="ECO:0000256" key="2">
    <source>
        <dbReference type="ARBA" id="ARBA00023136"/>
    </source>
</evidence>
<name>A0ABM0Q2M4_GALVR</name>
<sequence length="319" mass="36184">MVNFLVSLDSSQRGSLPSSLFFHTYLLLLLLLRPGEPNSEEIKVIGPGESILALVGEEVEFQCQLSSSLDAEHMEILWFRDRDSEVVHLYQERQERHSRQMAQFQNRTELLKDHIADGSVILQLHRVAPSDEGRYGCRFLSSDFSGEAVWELEVAGLGSDPHISLEGFKEGGIQLRCTSSGWYPKPKAQWRDRQGQCLPPESKAIVQDAWGLFSLETSVVVRVGAHSNVSCSIENPLLIQKKEFMVQIADIFLPGTSPWKTAFLGTLVGLLLILALLTILVLYFFQKQRRSQEKLMKQAEKEQEKLQMELDWRRAEGQA</sequence>
<dbReference type="GeneID" id="103582936"/>
<organism evidence="8 9">
    <name type="scientific">Galeopterus variegatus</name>
    <name type="common">Malayan flying lemur</name>
    <name type="synonym">Cynocephalus variegatus</name>
    <dbReference type="NCBI Taxonomy" id="482537"/>
    <lineage>
        <taxon>Eukaryota</taxon>
        <taxon>Metazoa</taxon>
        <taxon>Chordata</taxon>
        <taxon>Craniata</taxon>
        <taxon>Vertebrata</taxon>
        <taxon>Euteleostomi</taxon>
        <taxon>Mammalia</taxon>
        <taxon>Eutheria</taxon>
        <taxon>Euarchontoglires</taxon>
        <taxon>Dermoptera</taxon>
        <taxon>Cynocephalidae</taxon>
        <taxon>Galeopterus</taxon>
    </lineage>
</organism>
<dbReference type="InterPro" id="IPR007110">
    <property type="entry name" value="Ig-like_dom"/>
</dbReference>
<feature type="domain" description="Ig-like" evidence="7">
    <location>
        <begin position="37"/>
        <end position="138"/>
    </location>
</feature>
<gene>
    <name evidence="9" type="primary">BTNL9</name>
</gene>
<dbReference type="InterPro" id="IPR053896">
    <property type="entry name" value="BTN3A2-like_Ig-C"/>
</dbReference>
<dbReference type="PANTHER" id="PTHR24100:SF130">
    <property type="entry name" value="BUTYROPHILIN-LIKE PROTEIN 9"/>
    <property type="match status" value="1"/>
</dbReference>
<feature type="coiled-coil region" evidence="4">
    <location>
        <begin position="285"/>
        <end position="316"/>
    </location>
</feature>
<feature type="chain" id="PRO_5046296314" evidence="6">
    <location>
        <begin position="38"/>
        <end position="319"/>
    </location>
</feature>
<dbReference type="PROSITE" id="PS50835">
    <property type="entry name" value="IG_LIKE"/>
    <property type="match status" value="1"/>
</dbReference>
<keyword evidence="6" id="KW-0732">Signal</keyword>
<evidence type="ECO:0000256" key="1">
    <source>
        <dbReference type="ARBA" id="ARBA00004370"/>
    </source>
</evidence>
<dbReference type="SMART" id="SM00406">
    <property type="entry name" value="IGv"/>
    <property type="match status" value="1"/>
</dbReference>
<dbReference type="InterPro" id="IPR013783">
    <property type="entry name" value="Ig-like_fold"/>
</dbReference>
<dbReference type="Pfam" id="PF07686">
    <property type="entry name" value="V-set"/>
    <property type="match status" value="1"/>
</dbReference>
<feature type="non-terminal residue" evidence="9">
    <location>
        <position position="319"/>
    </location>
</feature>
<keyword evidence="5" id="KW-0812">Transmembrane</keyword>
<evidence type="ECO:0000256" key="4">
    <source>
        <dbReference type="SAM" id="Coils"/>
    </source>
</evidence>
<dbReference type="InterPro" id="IPR013106">
    <property type="entry name" value="Ig_V-set"/>
</dbReference>
<keyword evidence="5" id="KW-1133">Transmembrane helix</keyword>
<proteinExistence type="predicted"/>
<evidence type="ECO:0000313" key="8">
    <source>
        <dbReference type="Proteomes" id="UP000694923"/>
    </source>
</evidence>
<dbReference type="Proteomes" id="UP000694923">
    <property type="component" value="Unplaced"/>
</dbReference>
<comment type="subcellular location">
    <subcellularLocation>
        <location evidence="1">Membrane</location>
    </subcellularLocation>
</comment>
<accession>A0ABM0Q2M4</accession>
<protein>
    <submittedName>
        <fullName evidence="9">Butyrophilin-like protein 9</fullName>
    </submittedName>
</protein>
<evidence type="ECO:0000256" key="3">
    <source>
        <dbReference type="ARBA" id="ARBA00023319"/>
    </source>
</evidence>
<feature type="signal peptide" evidence="6">
    <location>
        <begin position="1"/>
        <end position="37"/>
    </location>
</feature>
<dbReference type="RefSeq" id="XP_008562615.1">
    <property type="nucleotide sequence ID" value="XM_008564393.1"/>
</dbReference>
<evidence type="ECO:0000259" key="7">
    <source>
        <dbReference type="PROSITE" id="PS50835"/>
    </source>
</evidence>
<dbReference type="PANTHER" id="PTHR24100">
    <property type="entry name" value="BUTYROPHILIN"/>
    <property type="match status" value="1"/>
</dbReference>
<dbReference type="Pfam" id="PF22705">
    <property type="entry name" value="C2-set_3"/>
    <property type="match status" value="1"/>
</dbReference>
<keyword evidence="8" id="KW-1185">Reference proteome</keyword>
<feature type="transmembrane region" description="Helical" evidence="5">
    <location>
        <begin position="262"/>
        <end position="285"/>
    </location>
</feature>
<dbReference type="InterPro" id="IPR003599">
    <property type="entry name" value="Ig_sub"/>
</dbReference>
<keyword evidence="4" id="KW-0175">Coiled coil</keyword>
<keyword evidence="2 5" id="KW-0472">Membrane</keyword>
<evidence type="ECO:0000256" key="6">
    <source>
        <dbReference type="SAM" id="SignalP"/>
    </source>
</evidence>
<dbReference type="CDD" id="cd05713">
    <property type="entry name" value="IgV_MOG_like"/>
    <property type="match status" value="1"/>
</dbReference>
<keyword evidence="3" id="KW-0393">Immunoglobulin domain</keyword>
<dbReference type="InterPro" id="IPR036179">
    <property type="entry name" value="Ig-like_dom_sf"/>
</dbReference>
<dbReference type="SUPFAM" id="SSF48726">
    <property type="entry name" value="Immunoglobulin"/>
    <property type="match status" value="2"/>
</dbReference>
<dbReference type="SMART" id="SM00409">
    <property type="entry name" value="IG"/>
    <property type="match status" value="1"/>
</dbReference>